<feature type="transmembrane region" description="Helical" evidence="2">
    <location>
        <begin position="85"/>
        <end position="105"/>
    </location>
</feature>
<comment type="caution">
    <text evidence="3">The sequence shown here is derived from an EMBL/GenBank/DDBJ whole genome shotgun (WGS) entry which is preliminary data.</text>
</comment>
<feature type="transmembrane region" description="Helical" evidence="2">
    <location>
        <begin position="138"/>
        <end position="163"/>
    </location>
</feature>
<gene>
    <name evidence="3" type="ORF">E3N88_03116</name>
</gene>
<dbReference type="Proteomes" id="UP000326396">
    <property type="component" value="Linkage Group LG1"/>
</dbReference>
<keyword evidence="2" id="KW-0812">Transmembrane</keyword>
<organism evidence="3 4">
    <name type="scientific">Mikania micrantha</name>
    <name type="common">bitter vine</name>
    <dbReference type="NCBI Taxonomy" id="192012"/>
    <lineage>
        <taxon>Eukaryota</taxon>
        <taxon>Viridiplantae</taxon>
        <taxon>Streptophyta</taxon>
        <taxon>Embryophyta</taxon>
        <taxon>Tracheophyta</taxon>
        <taxon>Spermatophyta</taxon>
        <taxon>Magnoliopsida</taxon>
        <taxon>eudicotyledons</taxon>
        <taxon>Gunneridae</taxon>
        <taxon>Pentapetalae</taxon>
        <taxon>asterids</taxon>
        <taxon>campanulids</taxon>
        <taxon>Asterales</taxon>
        <taxon>Asteraceae</taxon>
        <taxon>Asteroideae</taxon>
        <taxon>Heliantheae alliance</taxon>
        <taxon>Eupatorieae</taxon>
        <taxon>Mikania</taxon>
    </lineage>
</organism>
<dbReference type="AlphaFoldDB" id="A0A5N6Q8G3"/>
<keyword evidence="2" id="KW-1133">Transmembrane helix</keyword>
<dbReference type="Pfam" id="PF04520">
    <property type="entry name" value="Senescence_reg"/>
    <property type="match status" value="1"/>
</dbReference>
<evidence type="ECO:0000256" key="1">
    <source>
        <dbReference type="ARBA" id="ARBA00034773"/>
    </source>
</evidence>
<dbReference type="GO" id="GO:0010150">
    <property type="term" value="P:leaf senescence"/>
    <property type="evidence" value="ECO:0007669"/>
    <property type="project" value="UniProtKB-ARBA"/>
</dbReference>
<protein>
    <submittedName>
        <fullName evidence="3">Uncharacterized protein</fullName>
    </submittedName>
</protein>
<keyword evidence="2" id="KW-0472">Membrane</keyword>
<comment type="similarity">
    <text evidence="1">Belongs to the senescence regulator S40 family.</text>
</comment>
<dbReference type="PANTHER" id="PTHR33083">
    <property type="entry name" value="EXPRESSED PROTEIN"/>
    <property type="match status" value="1"/>
</dbReference>
<dbReference type="PANTHER" id="PTHR33083:SF49">
    <property type="entry name" value="SENESCENCE REGULATOR"/>
    <property type="match status" value="1"/>
</dbReference>
<dbReference type="InterPro" id="IPR007608">
    <property type="entry name" value="Senescence_reg_S40"/>
</dbReference>
<evidence type="ECO:0000256" key="2">
    <source>
        <dbReference type="SAM" id="Phobius"/>
    </source>
</evidence>
<evidence type="ECO:0000313" key="4">
    <source>
        <dbReference type="Proteomes" id="UP000326396"/>
    </source>
</evidence>
<keyword evidence="4" id="KW-1185">Reference proteome</keyword>
<dbReference type="OrthoDB" id="1707410at2759"/>
<proteinExistence type="inferred from homology"/>
<dbReference type="EMBL" id="SZYD01000001">
    <property type="protein sequence ID" value="KAD7479980.1"/>
    <property type="molecule type" value="Genomic_DNA"/>
</dbReference>
<accession>A0A5N6Q8G3</accession>
<reference evidence="3 4" key="1">
    <citation type="submission" date="2019-05" db="EMBL/GenBank/DDBJ databases">
        <title>Mikania micrantha, genome provides insights into the molecular mechanism of rapid growth.</title>
        <authorList>
            <person name="Liu B."/>
        </authorList>
    </citation>
    <scope>NUCLEOTIDE SEQUENCE [LARGE SCALE GENOMIC DNA]</scope>
    <source>
        <strain evidence="3">NLD-2019</strain>
        <tissue evidence="3">Leaf</tissue>
    </source>
</reference>
<sequence length="306" mass="35271">MFHNFKINSKIDNNSDAFLTITQFASKGWVDLSDDLVVLYSNLEYAFKRITALVASPVNSSLGKSSVGGEDVGSDRDKPKPLDIVSVRMLMASVLSIFVVIGFFFCINRNDFVDFANSFGQFTLINCYVGVNLLELKWWLYMMVMVGVSPEVDWGPIWVGFVLESCRRRLRFAGFRRERSMTDEFEEADVMFVHVEVSTKHDNFFKFEKHELSVLKRRRRKRKTKISSVPIDIPENKSNLYEDLTLESDLFDEDDDTSEDQMIPPHVTRRGRKTAENVVAYSICTRPGETLKIRDFIFKITGFLET</sequence>
<evidence type="ECO:0000313" key="3">
    <source>
        <dbReference type="EMBL" id="KAD7479980.1"/>
    </source>
</evidence>
<name>A0A5N6Q8G3_9ASTR</name>